<dbReference type="GO" id="GO:0016791">
    <property type="term" value="F:phosphatase activity"/>
    <property type="evidence" value="ECO:0007669"/>
    <property type="project" value="UniProtKB-ARBA"/>
</dbReference>
<evidence type="ECO:0000256" key="4">
    <source>
        <dbReference type="ARBA" id="ARBA00022801"/>
    </source>
</evidence>
<comment type="caution">
    <text evidence="7">The sequence shown here is derived from an EMBL/GenBank/DDBJ whole genome shotgun (WGS) entry which is preliminary data.</text>
</comment>
<dbReference type="InterPro" id="IPR000760">
    <property type="entry name" value="Inositol_monophosphatase-like"/>
</dbReference>
<evidence type="ECO:0000256" key="3">
    <source>
        <dbReference type="ARBA" id="ARBA00022723"/>
    </source>
</evidence>
<name>A0A0D6Q048_KOMEU</name>
<dbReference type="GO" id="GO:0046872">
    <property type="term" value="F:metal ion binding"/>
    <property type="evidence" value="ECO:0007669"/>
    <property type="project" value="UniProtKB-KW"/>
</dbReference>
<evidence type="ECO:0000256" key="6">
    <source>
        <dbReference type="PIRSR" id="PIRSR600760-2"/>
    </source>
</evidence>
<dbReference type="CDD" id="cd01641">
    <property type="entry name" value="Bacterial_IMPase_like_1"/>
    <property type="match status" value="1"/>
</dbReference>
<dbReference type="EMBL" id="BANI01000046">
    <property type="protein sequence ID" value="GAN96151.1"/>
    <property type="molecule type" value="Genomic_DNA"/>
</dbReference>
<evidence type="ECO:0000256" key="2">
    <source>
        <dbReference type="ARBA" id="ARBA00009759"/>
    </source>
</evidence>
<comment type="similarity">
    <text evidence="2">Belongs to the inositol monophosphatase superfamily.</text>
</comment>
<dbReference type="PROSITE" id="PS00629">
    <property type="entry name" value="IMP_1"/>
    <property type="match status" value="1"/>
</dbReference>
<keyword evidence="3 6" id="KW-0479">Metal-binding</keyword>
<organism evidence="7 8">
    <name type="scientific">Komagataeibacter europaeus NBRC 3261</name>
    <dbReference type="NCBI Taxonomy" id="1234669"/>
    <lineage>
        <taxon>Bacteria</taxon>
        <taxon>Pseudomonadati</taxon>
        <taxon>Pseudomonadota</taxon>
        <taxon>Alphaproteobacteria</taxon>
        <taxon>Acetobacterales</taxon>
        <taxon>Acetobacteraceae</taxon>
        <taxon>Komagataeibacter</taxon>
    </lineage>
</organism>
<dbReference type="Gene3D" id="3.30.540.10">
    <property type="entry name" value="Fructose-1,6-Bisphosphatase, subunit A, domain 1"/>
    <property type="match status" value="1"/>
</dbReference>
<gene>
    <name evidence="7" type="ORF">Geu3261_0052_122</name>
</gene>
<dbReference type="Pfam" id="PF00459">
    <property type="entry name" value="Inositol_P"/>
    <property type="match status" value="1"/>
</dbReference>
<proteinExistence type="inferred from homology"/>
<evidence type="ECO:0000313" key="7">
    <source>
        <dbReference type="EMBL" id="GAN96151.1"/>
    </source>
</evidence>
<protein>
    <submittedName>
        <fullName evidence="7">Inositol-1-monophosphatase/3'(2'),5'-bisphosphate nucleotidase</fullName>
    </submittedName>
</protein>
<dbReference type="PANTHER" id="PTHR43200:SF6">
    <property type="entry name" value="3'(2'),5'-BISPHOSPHATE NUCLEOTIDASE"/>
    <property type="match status" value="1"/>
</dbReference>
<dbReference type="SUPFAM" id="SSF56655">
    <property type="entry name" value="Carbohydrate phosphatase"/>
    <property type="match status" value="1"/>
</dbReference>
<feature type="binding site" evidence="6">
    <location>
        <position position="217"/>
    </location>
    <ligand>
        <name>Mg(2+)</name>
        <dbReference type="ChEBI" id="CHEBI:18420"/>
        <label>1</label>
        <note>catalytic</note>
    </ligand>
</feature>
<evidence type="ECO:0000256" key="1">
    <source>
        <dbReference type="ARBA" id="ARBA00001946"/>
    </source>
</evidence>
<comment type="cofactor">
    <cofactor evidence="1 6">
        <name>Mg(2+)</name>
        <dbReference type="ChEBI" id="CHEBI:18420"/>
    </cofactor>
</comment>
<dbReference type="PANTHER" id="PTHR43200">
    <property type="entry name" value="PHOSPHATASE"/>
    <property type="match status" value="1"/>
</dbReference>
<dbReference type="InterPro" id="IPR020583">
    <property type="entry name" value="Inositol_monoP_metal-BS"/>
</dbReference>
<dbReference type="PRINTS" id="PR00377">
    <property type="entry name" value="IMPHPHTASES"/>
</dbReference>
<evidence type="ECO:0000256" key="5">
    <source>
        <dbReference type="ARBA" id="ARBA00022842"/>
    </source>
</evidence>
<feature type="binding site" evidence="6">
    <location>
        <position position="93"/>
    </location>
    <ligand>
        <name>Mg(2+)</name>
        <dbReference type="ChEBI" id="CHEBI:18420"/>
        <label>2</label>
    </ligand>
</feature>
<feature type="binding site" evidence="6">
    <location>
        <position position="90"/>
    </location>
    <ligand>
        <name>Mg(2+)</name>
        <dbReference type="ChEBI" id="CHEBI:18420"/>
        <label>2</label>
    </ligand>
</feature>
<sequence>MTALPAGFPRDAVLEAAGAAADVARSVVLPFFRRGVRADDKTDASPVTIADRTAERAIRAVLSERLPGFGVMGEEFGLEGADSPYRWVIDPVDGTRAFLTGRPTFGTLVALLHDNVPVLGVIDQPVTGERWIGLRGEATRYVSTLPGTPVTRPCADVGRAELSCTAPEIIDAPHRSGFDALAAAAKRTSWGGDCYAYGLLALGQIDIIAECTMKIWDWAALVPVVEGAGGRMTDWAGQPLRADGDGTVLAVGDGGLLPHVAGLLTPGIAIK</sequence>
<keyword evidence="4" id="KW-0378">Hydrolase</keyword>
<dbReference type="Gene3D" id="3.40.190.80">
    <property type="match status" value="1"/>
</dbReference>
<dbReference type="InterPro" id="IPR051090">
    <property type="entry name" value="Inositol_monoP_superfamily"/>
</dbReference>
<dbReference type="RefSeq" id="WP_048850771.1">
    <property type="nucleotide sequence ID" value="NZ_BANI01000046.1"/>
</dbReference>
<evidence type="ECO:0000313" key="8">
    <source>
        <dbReference type="Proteomes" id="UP000032675"/>
    </source>
</evidence>
<reference evidence="7 8" key="1">
    <citation type="submission" date="2012-11" db="EMBL/GenBank/DDBJ databases">
        <title>Whole genome sequence of Gluconacetobacter europaeus NBRC3261.</title>
        <authorList>
            <person name="Azuma Y."/>
            <person name="Higashiura N."/>
            <person name="Hirakawa H."/>
            <person name="Matsushita K."/>
        </authorList>
    </citation>
    <scope>NUCLEOTIDE SEQUENCE [LARGE SCALE GENOMIC DNA]</scope>
    <source>
        <strain evidence="7 8">NBRC 3261</strain>
    </source>
</reference>
<dbReference type="AlphaFoldDB" id="A0A0D6Q048"/>
<accession>A0A0D6Q048</accession>
<dbReference type="GO" id="GO:0000105">
    <property type="term" value="P:L-histidine biosynthetic process"/>
    <property type="evidence" value="ECO:0007669"/>
    <property type="project" value="TreeGrafter"/>
</dbReference>
<dbReference type="Proteomes" id="UP000032675">
    <property type="component" value="Unassembled WGS sequence"/>
</dbReference>
<feature type="binding site" evidence="6">
    <location>
        <position position="74"/>
    </location>
    <ligand>
        <name>Mg(2+)</name>
        <dbReference type="ChEBI" id="CHEBI:18420"/>
        <label>1</label>
        <note>catalytic</note>
    </ligand>
</feature>
<keyword evidence="5 6" id="KW-0460">Magnesium</keyword>